<dbReference type="Proteomes" id="UP000651452">
    <property type="component" value="Unassembled WGS sequence"/>
</dbReference>
<evidence type="ECO:0000313" key="9">
    <source>
        <dbReference type="Proteomes" id="UP000651452"/>
    </source>
</evidence>
<keyword evidence="2" id="KW-0808">Transferase</keyword>
<keyword evidence="9" id="KW-1185">Reference proteome</keyword>
<dbReference type="SMART" id="SM00220">
    <property type="entry name" value="S_TKc"/>
    <property type="match status" value="1"/>
</dbReference>
<reference evidence="8" key="1">
    <citation type="submission" date="2018-12" db="EMBL/GenBank/DDBJ databases">
        <authorList>
            <person name="Syme R.A."/>
            <person name="Farfan-Caceres L."/>
            <person name="Lichtenzveig J."/>
        </authorList>
    </citation>
    <scope>NUCLEOTIDE SEQUENCE</scope>
    <source>
        <strain evidence="8">Al4</strain>
    </source>
</reference>
<keyword evidence="3" id="KW-0547">Nucleotide-binding</keyword>
<evidence type="ECO:0000256" key="5">
    <source>
        <dbReference type="ARBA" id="ARBA00022840"/>
    </source>
</evidence>
<dbReference type="GO" id="GO:0004674">
    <property type="term" value="F:protein serine/threonine kinase activity"/>
    <property type="evidence" value="ECO:0007669"/>
    <property type="project" value="UniProtKB-KW"/>
</dbReference>
<organism evidence="8 9">
    <name type="scientific">Ascochyta lentis</name>
    <dbReference type="NCBI Taxonomy" id="205686"/>
    <lineage>
        <taxon>Eukaryota</taxon>
        <taxon>Fungi</taxon>
        <taxon>Dikarya</taxon>
        <taxon>Ascomycota</taxon>
        <taxon>Pezizomycotina</taxon>
        <taxon>Dothideomycetes</taxon>
        <taxon>Pleosporomycetidae</taxon>
        <taxon>Pleosporales</taxon>
        <taxon>Pleosporineae</taxon>
        <taxon>Didymellaceae</taxon>
        <taxon>Ascochyta</taxon>
    </lineage>
</organism>
<evidence type="ECO:0000256" key="2">
    <source>
        <dbReference type="ARBA" id="ARBA00022679"/>
    </source>
</evidence>
<comment type="caution">
    <text evidence="8">The sequence shown here is derived from an EMBL/GenBank/DDBJ whole genome shotgun (WGS) entry which is preliminary data.</text>
</comment>
<dbReference type="InterPro" id="IPR000719">
    <property type="entry name" value="Prot_kinase_dom"/>
</dbReference>
<dbReference type="PANTHER" id="PTHR45646">
    <property type="entry name" value="SERINE/THREONINE-PROTEIN KINASE DOA-RELATED"/>
    <property type="match status" value="1"/>
</dbReference>
<evidence type="ECO:0000256" key="1">
    <source>
        <dbReference type="ARBA" id="ARBA00022527"/>
    </source>
</evidence>
<sequence>MMLFTTVLLAGLTSAAPALISRQAATELNPWEITHASAGRPSGRPGSGTNSSLQINIKQPNTINLRQAPTGQAVLPSFEASCSWTWVTAGNNFPVSVETLCSRIGTKPGSEQTYVAVKISVAEPTRQNHEFTVLRAIAAAHSDEPGRGYLMTMQDYFQLDGPNGTHDCLVIEFLGPSVADVLDAHSSIERLPGIVAKTIAKQILLGLNYLHEQEIGHADLHIRNIAFTVPSLHSLREEELLQKLGIPETRPVQRKDRNPLELGMPQYLVKPASYPADVNAPFTSIKIVDFGQSFLKDNTPDKFSIPLAVRAPEVIFKDKVDYRMDLWSMGCTLFELIVGQPLFDSFMTTPAILVQQMLETVGDDLPDRWQKRWHVMNTALSNEEYPHSLQSWLEEMYFDGERSEDLSREDIIRVGALVRSMIRLEPSARASPKDILQDPWFREA</sequence>
<dbReference type="Gene3D" id="3.30.200.20">
    <property type="entry name" value="Phosphorylase Kinase, domain 1"/>
    <property type="match status" value="1"/>
</dbReference>
<dbReference type="OrthoDB" id="5979581at2759"/>
<dbReference type="AlphaFoldDB" id="A0A8H7MEZ0"/>
<dbReference type="GO" id="GO:0043484">
    <property type="term" value="P:regulation of RNA splicing"/>
    <property type="evidence" value="ECO:0007669"/>
    <property type="project" value="TreeGrafter"/>
</dbReference>
<gene>
    <name evidence="8" type="ORF">EKO04_008239</name>
</gene>
<dbReference type="InterPro" id="IPR051175">
    <property type="entry name" value="CLK_kinases"/>
</dbReference>
<proteinExistence type="predicted"/>
<evidence type="ECO:0000259" key="7">
    <source>
        <dbReference type="PROSITE" id="PS50011"/>
    </source>
</evidence>
<dbReference type="GO" id="GO:0005634">
    <property type="term" value="C:nucleus"/>
    <property type="evidence" value="ECO:0007669"/>
    <property type="project" value="TreeGrafter"/>
</dbReference>
<dbReference type="GO" id="GO:0005524">
    <property type="term" value="F:ATP binding"/>
    <property type="evidence" value="ECO:0007669"/>
    <property type="project" value="UniProtKB-KW"/>
</dbReference>
<evidence type="ECO:0000256" key="4">
    <source>
        <dbReference type="ARBA" id="ARBA00022777"/>
    </source>
</evidence>
<dbReference type="Pfam" id="PF00069">
    <property type="entry name" value="Pkinase"/>
    <property type="match status" value="1"/>
</dbReference>
<dbReference type="EMBL" id="RZGK01000015">
    <property type="protein sequence ID" value="KAF9693864.1"/>
    <property type="molecule type" value="Genomic_DNA"/>
</dbReference>
<keyword evidence="5" id="KW-0067">ATP-binding</keyword>
<evidence type="ECO:0000313" key="8">
    <source>
        <dbReference type="EMBL" id="KAF9693864.1"/>
    </source>
</evidence>
<evidence type="ECO:0000256" key="6">
    <source>
        <dbReference type="SAM" id="SignalP"/>
    </source>
</evidence>
<dbReference type="Gene3D" id="1.10.510.10">
    <property type="entry name" value="Transferase(Phosphotransferase) domain 1"/>
    <property type="match status" value="1"/>
</dbReference>
<reference evidence="8" key="2">
    <citation type="submission" date="2020-09" db="EMBL/GenBank/DDBJ databases">
        <title>Reference genome assembly for Australian Ascochyta lentis isolate Al4.</title>
        <authorList>
            <person name="Lee R.C."/>
            <person name="Farfan-Caceres L.M."/>
            <person name="Debler J.W."/>
            <person name="Williams A.H."/>
            <person name="Henares B.M."/>
        </authorList>
    </citation>
    <scope>NUCLEOTIDE SEQUENCE</scope>
    <source>
        <strain evidence="8">Al4</strain>
    </source>
</reference>
<dbReference type="PANTHER" id="PTHR45646:SF11">
    <property type="entry name" value="SERINE_THREONINE-PROTEIN KINASE DOA"/>
    <property type="match status" value="1"/>
</dbReference>
<feature type="domain" description="Protein kinase" evidence="7">
    <location>
        <begin position="39"/>
        <end position="441"/>
    </location>
</feature>
<accession>A0A8H7MEZ0</accession>
<dbReference type="SUPFAM" id="SSF56112">
    <property type="entry name" value="Protein kinase-like (PK-like)"/>
    <property type="match status" value="1"/>
</dbReference>
<evidence type="ECO:0000256" key="3">
    <source>
        <dbReference type="ARBA" id="ARBA00022741"/>
    </source>
</evidence>
<keyword evidence="4" id="KW-0418">Kinase</keyword>
<dbReference type="PROSITE" id="PS50011">
    <property type="entry name" value="PROTEIN_KINASE_DOM"/>
    <property type="match status" value="1"/>
</dbReference>
<dbReference type="InterPro" id="IPR011009">
    <property type="entry name" value="Kinase-like_dom_sf"/>
</dbReference>
<keyword evidence="1" id="KW-0723">Serine/threonine-protein kinase</keyword>
<keyword evidence="6" id="KW-0732">Signal</keyword>
<feature type="signal peptide" evidence="6">
    <location>
        <begin position="1"/>
        <end position="15"/>
    </location>
</feature>
<feature type="chain" id="PRO_5034364327" description="Protein kinase domain-containing protein" evidence="6">
    <location>
        <begin position="16"/>
        <end position="444"/>
    </location>
</feature>
<name>A0A8H7MEZ0_9PLEO</name>
<protein>
    <recommendedName>
        <fullName evidence="7">Protein kinase domain-containing protein</fullName>
    </recommendedName>
</protein>